<name>A0A0B7A6N0_9EUPU</name>
<dbReference type="PANTHER" id="PTHR14256">
    <property type="entry name" value="NADH-UBIQUINONE OXIDOREDUCTASE MLRQ SUBUNIT"/>
    <property type="match status" value="1"/>
</dbReference>
<accession>A0A0B7A6N0</accession>
<dbReference type="InterPro" id="IPR010530">
    <property type="entry name" value="B12D"/>
</dbReference>
<protein>
    <submittedName>
        <fullName evidence="2">Uncharacterized protein</fullName>
    </submittedName>
</protein>
<organism evidence="2">
    <name type="scientific">Arion vulgaris</name>
    <dbReference type="NCBI Taxonomy" id="1028688"/>
    <lineage>
        <taxon>Eukaryota</taxon>
        <taxon>Metazoa</taxon>
        <taxon>Spiralia</taxon>
        <taxon>Lophotrochozoa</taxon>
        <taxon>Mollusca</taxon>
        <taxon>Gastropoda</taxon>
        <taxon>Heterobranchia</taxon>
        <taxon>Euthyneura</taxon>
        <taxon>Panpulmonata</taxon>
        <taxon>Eupulmonata</taxon>
        <taxon>Stylommatophora</taxon>
        <taxon>Helicina</taxon>
        <taxon>Arionoidea</taxon>
        <taxon>Arionidae</taxon>
        <taxon>Arion</taxon>
    </lineage>
</organism>
<keyword evidence="1" id="KW-1133">Transmembrane helix</keyword>
<sequence length="96" mass="10641">MSASTKTFGFGLVALKKFPELVPLVGIIGTACLGAAGFVWYAVATKPDVRVVKSRGVPYEDVVPTESRKMFDFNREKFKPNPELEQLRKEIGSYKS</sequence>
<evidence type="ECO:0000313" key="2">
    <source>
        <dbReference type="EMBL" id="CEK76629.1"/>
    </source>
</evidence>
<proteinExistence type="predicted"/>
<feature type="transmembrane region" description="Helical" evidence="1">
    <location>
        <begin position="21"/>
        <end position="43"/>
    </location>
</feature>
<dbReference type="PROSITE" id="PS51257">
    <property type="entry name" value="PROKAR_LIPOPROTEIN"/>
    <property type="match status" value="1"/>
</dbReference>
<dbReference type="PANTHER" id="PTHR14256:SF3">
    <property type="entry name" value="NORMAL MUCOSA OF ESOPHAGUS-SPECIFIC GENE 1 PROTEIN"/>
    <property type="match status" value="1"/>
</dbReference>
<dbReference type="Pfam" id="PF06522">
    <property type="entry name" value="B12D"/>
    <property type="match status" value="1"/>
</dbReference>
<evidence type="ECO:0000256" key="1">
    <source>
        <dbReference type="SAM" id="Phobius"/>
    </source>
</evidence>
<dbReference type="AlphaFoldDB" id="A0A0B7A6N0"/>
<reference evidence="2" key="1">
    <citation type="submission" date="2014-12" db="EMBL/GenBank/DDBJ databases">
        <title>Insight into the proteome of Arion vulgaris.</title>
        <authorList>
            <person name="Aradska J."/>
            <person name="Bulat T."/>
            <person name="Smidak R."/>
            <person name="Sarate P."/>
            <person name="Gangsoo J."/>
            <person name="Sialana F."/>
            <person name="Bilban M."/>
            <person name="Lubec G."/>
        </authorList>
    </citation>
    <scope>NUCLEOTIDE SEQUENCE</scope>
    <source>
        <tissue evidence="2">Skin</tissue>
    </source>
</reference>
<dbReference type="EMBL" id="HACG01029764">
    <property type="protein sequence ID" value="CEK76629.1"/>
    <property type="molecule type" value="Transcribed_RNA"/>
</dbReference>
<gene>
    <name evidence="2" type="primary">ORF100831</name>
</gene>
<keyword evidence="1" id="KW-0472">Membrane</keyword>
<keyword evidence="1" id="KW-0812">Transmembrane</keyword>